<dbReference type="OrthoDB" id="1006965at2"/>
<accession>A0A5P8E9F0</accession>
<keyword evidence="3" id="KW-0326">Glycosidase</keyword>
<reference evidence="8 9" key="1">
    <citation type="submission" date="2018-11" db="EMBL/GenBank/DDBJ databases">
        <authorList>
            <person name="Na S.W."/>
            <person name="Baik M."/>
        </authorList>
    </citation>
    <scope>NUCLEOTIDE SEQUENCE [LARGE SCALE GENOMIC DNA]</scope>
    <source>
        <strain evidence="8 9">E39</strain>
    </source>
</reference>
<gene>
    <name evidence="8" type="ORF">C7Y71_001585</name>
</gene>
<dbReference type="SUPFAM" id="SSF55545">
    <property type="entry name" value="beta-N-acetylhexosaminidase-like domain"/>
    <property type="match status" value="1"/>
</dbReference>
<organism evidence="8 9">
    <name type="scientific">Pseudoprevotella muciniphila</name>
    <dbReference type="NCBI Taxonomy" id="2133944"/>
    <lineage>
        <taxon>Bacteria</taxon>
        <taxon>Pseudomonadati</taxon>
        <taxon>Bacteroidota</taxon>
        <taxon>Bacteroidia</taxon>
        <taxon>Bacteroidales</taxon>
        <taxon>Prevotellaceae</taxon>
        <taxon>Pseudoprevotella</taxon>
    </lineage>
</organism>
<keyword evidence="9" id="KW-1185">Reference proteome</keyword>
<dbReference type="SUPFAM" id="SSF51445">
    <property type="entry name" value="(Trans)glycosidases"/>
    <property type="match status" value="1"/>
</dbReference>
<dbReference type="InterPro" id="IPR015882">
    <property type="entry name" value="HEX_bac_N"/>
</dbReference>
<evidence type="ECO:0000259" key="7">
    <source>
        <dbReference type="Pfam" id="PF02838"/>
    </source>
</evidence>
<dbReference type="AlphaFoldDB" id="A0A5P8E9F0"/>
<sequence>MKKVFASLLFLFAINVIAQEKPFTIPEVKGWEAAEGRIIPTGKIIYQDKEVLPVAEALAEDYKVMFGKQLTIEKGKPRPGDIHLVIENLRALGEEGYQLDIDNIIVIKSGNLKGLYWGTRTMLQMCDNNAAHTLPKGHLTDRPEYSHRGFMIDCGRKYIPMSYLRNLVKIMGYYKMNVLQIHLNDNGFKQFFGDDWNKTQAAFRLECSTFPGLTAKDGSYTKQEFIDLQILAEKSGVEIIPEIDVPAHSLAFTQYKPEIASKEYGMDHLDLMNPRTYEFCDALFKEYCSGENPVFRGKKVCIGTDEYSNANKQVVEAFRSFTDHYIRLVESFGKTAVVWGALTHAKGETAVKSDGVIMNCWYNGYAQPKDMKEQGYQLVSIPDGWVYIVPAAGYYYDYLNCEHLYKNWTPAQIGNVKFDENDPAILGGMFAVWNDHAGNGISVKDIHHRVFPAMQTIAAKCWSGANNIVTYEKFNELRTSLSEGPGVNELATYGTDKKVVFKKDVISPEETLDIEEIGYDYSVTFTVNGKTEEKGTILFKSNNAIFYLSDPKLGNLGFARDGYLNQFNYKLPANETHTITIQGNNKMTRLLVDGKQREQLNPLTLYAVKENNRFHQQIESMNSYEPEVYDLKTKMYYQRTLVFPLRKAGKFNSTITDLVVENYIR</sequence>
<dbReference type="Gene3D" id="3.30.379.10">
    <property type="entry name" value="Chitobiase/beta-hexosaminidase domain 2-like"/>
    <property type="match status" value="1"/>
</dbReference>
<name>A0A5P8E9F0_9BACT</name>
<dbReference type="Gene3D" id="3.20.20.80">
    <property type="entry name" value="Glycosidases"/>
    <property type="match status" value="1"/>
</dbReference>
<dbReference type="CDD" id="cd06564">
    <property type="entry name" value="GH20_DspB_LnbB-like"/>
    <property type="match status" value="1"/>
</dbReference>
<evidence type="ECO:0000313" key="9">
    <source>
        <dbReference type="Proteomes" id="UP000249375"/>
    </source>
</evidence>
<dbReference type="RefSeq" id="WP_111897928.1">
    <property type="nucleotide sequence ID" value="NZ_CP033459.1"/>
</dbReference>
<protein>
    <submittedName>
        <fullName evidence="8">Beta-N-acetylhexosaminidase</fullName>
    </submittedName>
</protein>
<feature type="domain" description="Glycoside hydrolase family 20 catalytic" evidence="6">
    <location>
        <begin position="145"/>
        <end position="464"/>
    </location>
</feature>
<evidence type="ECO:0000256" key="4">
    <source>
        <dbReference type="PIRSR" id="PIRSR625705-1"/>
    </source>
</evidence>
<dbReference type="EMBL" id="CP033459">
    <property type="protein sequence ID" value="QFQ13665.1"/>
    <property type="molecule type" value="Genomic_DNA"/>
</dbReference>
<dbReference type="InterPro" id="IPR017853">
    <property type="entry name" value="GH"/>
</dbReference>
<dbReference type="InterPro" id="IPR015883">
    <property type="entry name" value="Glyco_hydro_20_cat"/>
</dbReference>
<dbReference type="InterPro" id="IPR052764">
    <property type="entry name" value="GH20_Enzymes"/>
</dbReference>
<dbReference type="GO" id="GO:0004563">
    <property type="term" value="F:beta-N-acetylhexosaminidase activity"/>
    <property type="evidence" value="ECO:0007669"/>
    <property type="project" value="InterPro"/>
</dbReference>
<dbReference type="InterPro" id="IPR029018">
    <property type="entry name" value="Hex-like_dom2"/>
</dbReference>
<feature type="domain" description="Beta-hexosaminidase bacterial type N-terminal" evidence="7">
    <location>
        <begin position="22"/>
        <end position="141"/>
    </location>
</feature>
<dbReference type="Pfam" id="PF02838">
    <property type="entry name" value="Glyco_hydro_20b"/>
    <property type="match status" value="1"/>
</dbReference>
<feature type="active site" description="Proton donor" evidence="4">
    <location>
        <position position="306"/>
    </location>
</feature>
<evidence type="ECO:0000256" key="3">
    <source>
        <dbReference type="ARBA" id="ARBA00023295"/>
    </source>
</evidence>
<feature type="chain" id="PRO_5024450693" evidence="5">
    <location>
        <begin position="19"/>
        <end position="665"/>
    </location>
</feature>
<evidence type="ECO:0000256" key="2">
    <source>
        <dbReference type="ARBA" id="ARBA00022801"/>
    </source>
</evidence>
<feature type="signal peptide" evidence="5">
    <location>
        <begin position="1"/>
        <end position="18"/>
    </location>
</feature>
<dbReference type="InterPro" id="IPR025705">
    <property type="entry name" value="Beta_hexosaminidase_sua/sub"/>
</dbReference>
<evidence type="ECO:0000256" key="1">
    <source>
        <dbReference type="ARBA" id="ARBA00006285"/>
    </source>
</evidence>
<evidence type="ECO:0000259" key="6">
    <source>
        <dbReference type="Pfam" id="PF00728"/>
    </source>
</evidence>
<dbReference type="PANTHER" id="PTHR43678">
    <property type="entry name" value="PUTATIVE (AFU_ORTHOLOGUE AFUA_2G00640)-RELATED"/>
    <property type="match status" value="1"/>
</dbReference>
<dbReference type="Pfam" id="PF00728">
    <property type="entry name" value="Glyco_hydro_20"/>
    <property type="match status" value="1"/>
</dbReference>
<dbReference type="PRINTS" id="PR00738">
    <property type="entry name" value="GLHYDRLASE20"/>
</dbReference>
<dbReference type="PANTHER" id="PTHR43678:SF1">
    <property type="entry name" value="BETA-N-ACETYLHEXOSAMINIDASE"/>
    <property type="match status" value="1"/>
</dbReference>
<proteinExistence type="inferred from homology"/>
<dbReference type="Proteomes" id="UP000249375">
    <property type="component" value="Chromosome"/>
</dbReference>
<evidence type="ECO:0000256" key="5">
    <source>
        <dbReference type="SAM" id="SignalP"/>
    </source>
</evidence>
<comment type="similarity">
    <text evidence="1">Belongs to the glycosyl hydrolase 20 family.</text>
</comment>
<keyword evidence="2" id="KW-0378">Hydrolase</keyword>
<dbReference type="KEGG" id="alq:C7Y71_001585"/>
<dbReference type="GO" id="GO:0005975">
    <property type="term" value="P:carbohydrate metabolic process"/>
    <property type="evidence" value="ECO:0007669"/>
    <property type="project" value="InterPro"/>
</dbReference>
<keyword evidence="5" id="KW-0732">Signal</keyword>
<evidence type="ECO:0000313" key="8">
    <source>
        <dbReference type="EMBL" id="QFQ13665.1"/>
    </source>
</evidence>